<dbReference type="PROSITE" id="PS50994">
    <property type="entry name" value="INTEGRASE"/>
    <property type="match status" value="1"/>
</dbReference>
<evidence type="ECO:0000256" key="19">
    <source>
        <dbReference type="ARBA" id="ARBA00023113"/>
    </source>
</evidence>
<evidence type="ECO:0000256" key="6">
    <source>
        <dbReference type="ARBA" id="ARBA00022695"/>
    </source>
</evidence>
<keyword evidence="19" id="KW-0917">Virion maturation</keyword>
<reference evidence="28 29" key="1">
    <citation type="journal article" date="2024" name="Microbiol. Resour. Announc.">
        <title>Genome annotations for the ascomycete fungi Trichoderma harzianum, Trichoderma aggressivum, and Purpureocillium lilacinum.</title>
        <authorList>
            <person name="Beijen E.P.W."/>
            <person name="Ohm R.A."/>
        </authorList>
    </citation>
    <scope>NUCLEOTIDE SEQUENCE [LARGE SCALE GENOMIC DNA]</scope>
    <source>
        <strain evidence="28 29">CBS 150709</strain>
    </source>
</reference>
<evidence type="ECO:0000256" key="16">
    <source>
        <dbReference type="ARBA" id="ARBA00022908"/>
    </source>
</evidence>
<keyword evidence="29" id="KW-1185">Reference proteome</keyword>
<dbReference type="InterPro" id="IPR057670">
    <property type="entry name" value="SH3_retrovirus"/>
</dbReference>
<keyword evidence="18" id="KW-0239">DNA-directed DNA polymerase</keyword>
<evidence type="ECO:0000256" key="26">
    <source>
        <dbReference type="SAM" id="MobiDB-lite"/>
    </source>
</evidence>
<evidence type="ECO:0000259" key="27">
    <source>
        <dbReference type="PROSITE" id="PS50994"/>
    </source>
</evidence>
<keyword evidence="9" id="KW-0547">Nucleotide-binding</keyword>
<comment type="subcellular location">
    <subcellularLocation>
        <location evidence="2">Mitochondrion</location>
    </subcellularLocation>
</comment>
<dbReference type="InterPro" id="IPR012337">
    <property type="entry name" value="RNaseH-like_sf"/>
</dbReference>
<evidence type="ECO:0000256" key="4">
    <source>
        <dbReference type="ARBA" id="ARBA00022612"/>
    </source>
</evidence>
<dbReference type="InterPro" id="IPR013103">
    <property type="entry name" value="RVT_2"/>
</dbReference>
<dbReference type="PANTHER" id="PTHR42648:SF11">
    <property type="entry name" value="TRANSPOSON TY4-P GAG-POL POLYPROTEIN"/>
    <property type="match status" value="1"/>
</dbReference>
<keyword evidence="4" id="KW-1188">Viral release from host cell</keyword>
<dbReference type="InterPro" id="IPR054722">
    <property type="entry name" value="PolX-like_BBD"/>
</dbReference>
<dbReference type="InterPro" id="IPR036397">
    <property type="entry name" value="RNaseH_sf"/>
</dbReference>
<feature type="region of interest" description="Disordered" evidence="26">
    <location>
        <begin position="254"/>
        <end position="283"/>
    </location>
</feature>
<evidence type="ECO:0000256" key="21">
    <source>
        <dbReference type="ARBA" id="ARBA00023128"/>
    </source>
</evidence>
<keyword evidence="23" id="KW-0511">Multifunctional enzyme</keyword>
<keyword evidence="5" id="KW-0645">Protease</keyword>
<feature type="region of interest" description="Disordered" evidence="26">
    <location>
        <begin position="314"/>
        <end position="356"/>
    </location>
</feature>
<keyword evidence="14" id="KW-0460">Magnesium</keyword>
<evidence type="ECO:0000256" key="8">
    <source>
        <dbReference type="ARBA" id="ARBA00022723"/>
    </source>
</evidence>
<evidence type="ECO:0000256" key="14">
    <source>
        <dbReference type="ARBA" id="ARBA00022842"/>
    </source>
</evidence>
<keyword evidence="12" id="KW-0378">Hydrolase</keyword>
<dbReference type="PANTHER" id="PTHR42648">
    <property type="entry name" value="TRANSPOSASE, PUTATIVE-RELATED"/>
    <property type="match status" value="1"/>
</dbReference>
<dbReference type="InterPro" id="IPR001584">
    <property type="entry name" value="Integrase_cat-core"/>
</dbReference>
<keyword evidence="22" id="KW-0233">DNA recombination</keyword>
<dbReference type="Pfam" id="PF07727">
    <property type="entry name" value="RVT_2"/>
    <property type="match status" value="1"/>
</dbReference>
<comment type="function">
    <text evidence="1">The aspartyl protease (PR) mediates the proteolytic cleavages of the Gag and Gag-Pol polyproteins after assembly of the VLP.</text>
</comment>
<comment type="caution">
    <text evidence="28">The sequence shown here is derived from an EMBL/GenBank/DDBJ whole genome shotgun (WGS) entry which is preliminary data.</text>
</comment>
<dbReference type="InterPro" id="IPR043502">
    <property type="entry name" value="DNA/RNA_pol_sf"/>
</dbReference>
<evidence type="ECO:0000256" key="22">
    <source>
        <dbReference type="ARBA" id="ARBA00023172"/>
    </source>
</evidence>
<keyword evidence="3" id="KW-0815">Transposition</keyword>
<dbReference type="Gene3D" id="3.30.420.10">
    <property type="entry name" value="Ribonuclease H-like superfamily/Ribonuclease H"/>
    <property type="match status" value="1"/>
</dbReference>
<feature type="compositionally biased region" description="Polar residues" evidence="26">
    <location>
        <begin position="269"/>
        <end position="282"/>
    </location>
</feature>
<dbReference type="Pfam" id="PF22936">
    <property type="entry name" value="Pol_BBD"/>
    <property type="match status" value="1"/>
</dbReference>
<gene>
    <name evidence="28" type="ORF">Purlil1_13961</name>
</gene>
<evidence type="ECO:0000256" key="20">
    <source>
        <dbReference type="ARBA" id="ARBA00023125"/>
    </source>
</evidence>
<dbReference type="InterPro" id="IPR025724">
    <property type="entry name" value="GAG-pre-integrase_dom"/>
</dbReference>
<evidence type="ECO:0000256" key="3">
    <source>
        <dbReference type="ARBA" id="ARBA00022578"/>
    </source>
</evidence>
<evidence type="ECO:0000313" key="28">
    <source>
        <dbReference type="EMBL" id="KAK4066197.1"/>
    </source>
</evidence>
<accession>A0ABR0BCK9</accession>
<keyword evidence="7" id="KW-0540">Nuclease</keyword>
<evidence type="ECO:0000256" key="18">
    <source>
        <dbReference type="ARBA" id="ARBA00022932"/>
    </source>
</evidence>
<keyword evidence="8" id="KW-0479">Metal-binding</keyword>
<evidence type="ECO:0000256" key="13">
    <source>
        <dbReference type="ARBA" id="ARBA00022840"/>
    </source>
</evidence>
<evidence type="ECO:0000256" key="25">
    <source>
        <dbReference type="ARBA" id="ARBA00049244"/>
    </source>
</evidence>
<dbReference type="Pfam" id="PF13976">
    <property type="entry name" value="gag_pre-integrs"/>
    <property type="match status" value="1"/>
</dbReference>
<evidence type="ECO:0000256" key="15">
    <source>
        <dbReference type="ARBA" id="ARBA00022884"/>
    </source>
</evidence>
<keyword evidence="10" id="KW-0064">Aspartyl protease</keyword>
<keyword evidence="20" id="KW-0238">DNA-binding</keyword>
<keyword evidence="15" id="KW-0694">RNA-binding</keyword>
<proteinExistence type="predicted"/>
<keyword evidence="17" id="KW-0695">RNA-directed DNA polymerase</keyword>
<dbReference type="SUPFAM" id="SSF53098">
    <property type="entry name" value="Ribonuclease H-like"/>
    <property type="match status" value="1"/>
</dbReference>
<keyword evidence="6" id="KW-0548">Nucleotidyltransferase</keyword>
<dbReference type="EMBL" id="JAWRVI010000383">
    <property type="protein sequence ID" value="KAK4066197.1"/>
    <property type="molecule type" value="Genomic_DNA"/>
</dbReference>
<evidence type="ECO:0000256" key="1">
    <source>
        <dbReference type="ARBA" id="ARBA00002180"/>
    </source>
</evidence>
<keyword evidence="18" id="KW-0808">Transferase</keyword>
<evidence type="ECO:0000256" key="17">
    <source>
        <dbReference type="ARBA" id="ARBA00022918"/>
    </source>
</evidence>
<dbReference type="SUPFAM" id="SSF56672">
    <property type="entry name" value="DNA/RNA polymerases"/>
    <property type="match status" value="1"/>
</dbReference>
<feature type="compositionally biased region" description="Basic residues" evidence="26">
    <location>
        <begin position="945"/>
        <end position="954"/>
    </location>
</feature>
<feature type="compositionally biased region" description="Polar residues" evidence="26">
    <location>
        <begin position="925"/>
        <end position="941"/>
    </location>
</feature>
<sequence>MENSSNASQISLRGPGDWKTWISLIQKFAVTQEVNVWDFIDPDKANKAILAEPAKPDPSSVRQGATRVTDLDQNQISQLNFLYARYNEELKLHQKQQKALLSIQQHIVKTVGNYYSVIAKEHDVAKELMLLKDRVKPSGWAQEQDILDRYKGALKGPGRTKTETWVTAWQTVLTEAQELDLAETQGLRPTYDFLKAVSAIDSAFSKYWNQRIEEAADQSEEGWKTKIPNGIKISNIFLRSHHADRASHGKSIFATSFQGKDEKGDATADSATGSGESKSTNKPPKCLCNQRHYFGDCPYLNPLCREEEWKADEATQKKVEDKRQNPTTQGKIERSISRWKKAKGRDSSSRQPATKTKEANAIGVAFAGFTFKTALTAAQGDDPYPLRDSFILDSGANWHFCNNRNRFVSFNPMEVETGVFAGDTKITIRGIGEVHLRIKDRIFILKEVLYLPGFHVSAVSSERLVNKGFDWHAKTGAVIKDDATLFYTQRMHGLPVVEFNELQGHQITEASLFATAARKPRTSTDPRPEQVTDGMTWHRRMGHLSTAALEHLSEHTAGAVVKGPTPIDCESCIKAKAKRIPSRREPQERAERPYWRVYIDVFPFTTSYNGKTAALVIKDDYTRMLEAKVLNNATQDEILGHLQSLRNKVKHEFNLYICRIHRDNDPAFGNDYTTWITRKGITDEPTAPYTSAQNGPAERSGGVLATKARSMIIGANLPQELWPEAIQAAAYLHNRSPQQSLNWDTPFQRLHKWLRDNNRHTGYKETLPDITHLKAYGCRAYPLTTEALENTHKRNLKTTAHAEAGYLVGYASSNIFKIWIPERDEVRRVRDVAFDERITYDPTSHTKPTDKAMQQLELPQHIDSDSEEEAASQAADIQTGSVEAAQDDDEVRSTIFVNEQEYIATPLAQDSSSQEEHPSPPLPTPGSTASPTRQDTAQATQPPSRPKRDRKKSSKTLENETLERAGFKVANASATYFSSFFTGLEKLHRRQLPPLPKCWADLEHHQFGEQFKAAARDEVGSHWARGAFQRVPKDEATSRPLPLTWVFTYKTDKHGFLTKFKARLCVRGDLQPYNNKETYAATLAGRTFRVLMAIAAKFDLEARQLDAVNAFTNSTLDESIYVQFPDGFKEAGWVIKLIRALYGLRRSPLLWQRDLTTTFKELGFQACTEDPCVFKNGTVTVFFFVDDIVFLFREKDKQTAEQSITRLKATYEMKDLGDLQWFLGMRILRDRDTRRLWLCQDAFIEKMAATFHRPKKEVYKGNPLPHNDLQPHEGKASSEEVNFYQQKIGHINYAAVQTRPDIAKAGSKLAEFLLNPSKYHHRIAEEVIDYLYATRHLAIQFGGSSNTHERQLQAHQSSDLPEEVKQRDLKVASDAAFADDTSTRKSSQGFIICLFGGPISWKATKQSTVTMSSTEAELLAFTHTAREAIATQRLFQQLELQLDEDSVIECDNKQTIRLVNLDSPRIKTALKHVDVHNCWARQAYQEGHFKVTYTPTAEMLADGLTKALPGQRFDQFVKQLGLVDVRHLVEAPRDGVYNTD</sequence>
<comment type="catalytic activity">
    <reaction evidence="24">
        <text>DNA(n) + a 2'-deoxyribonucleoside 5'-triphosphate = DNA(n+1) + diphosphate</text>
        <dbReference type="Rhea" id="RHEA:22508"/>
        <dbReference type="Rhea" id="RHEA-COMP:17339"/>
        <dbReference type="Rhea" id="RHEA-COMP:17340"/>
        <dbReference type="ChEBI" id="CHEBI:33019"/>
        <dbReference type="ChEBI" id="CHEBI:61560"/>
        <dbReference type="ChEBI" id="CHEBI:173112"/>
        <dbReference type="EC" id="2.7.7.49"/>
    </reaction>
</comment>
<protein>
    <recommendedName>
        <fullName evidence="27">Integrase catalytic domain-containing protein</fullName>
    </recommendedName>
</protein>
<keyword evidence="16" id="KW-0229">DNA integration</keyword>
<evidence type="ECO:0000256" key="12">
    <source>
        <dbReference type="ARBA" id="ARBA00022801"/>
    </source>
</evidence>
<keyword evidence="13" id="KW-0067">ATP-binding</keyword>
<evidence type="ECO:0000313" key="29">
    <source>
        <dbReference type="Proteomes" id="UP001287286"/>
    </source>
</evidence>
<dbReference type="CDD" id="cd09272">
    <property type="entry name" value="RNase_HI_RT_Ty1"/>
    <property type="match status" value="1"/>
</dbReference>
<feature type="domain" description="Integrase catalytic" evidence="27">
    <location>
        <begin position="589"/>
        <end position="754"/>
    </location>
</feature>
<dbReference type="Pfam" id="PF25597">
    <property type="entry name" value="SH3_retrovirus"/>
    <property type="match status" value="1"/>
</dbReference>
<feature type="region of interest" description="Disordered" evidence="26">
    <location>
        <begin position="907"/>
        <end position="960"/>
    </location>
</feature>
<evidence type="ECO:0000256" key="2">
    <source>
        <dbReference type="ARBA" id="ARBA00004173"/>
    </source>
</evidence>
<feature type="region of interest" description="Disordered" evidence="26">
    <location>
        <begin position="861"/>
        <end position="889"/>
    </location>
</feature>
<dbReference type="Proteomes" id="UP001287286">
    <property type="component" value="Unassembled WGS sequence"/>
</dbReference>
<evidence type="ECO:0000256" key="7">
    <source>
        <dbReference type="ARBA" id="ARBA00022722"/>
    </source>
</evidence>
<evidence type="ECO:0000256" key="5">
    <source>
        <dbReference type="ARBA" id="ARBA00022670"/>
    </source>
</evidence>
<evidence type="ECO:0000256" key="11">
    <source>
        <dbReference type="ARBA" id="ARBA00022759"/>
    </source>
</evidence>
<name>A0ABR0BCK9_PURLI</name>
<keyword evidence="21" id="KW-0496">Mitochondrion</keyword>
<dbReference type="InterPro" id="IPR039537">
    <property type="entry name" value="Retrotran_Ty1/copia-like"/>
</dbReference>
<evidence type="ECO:0000256" key="9">
    <source>
        <dbReference type="ARBA" id="ARBA00022741"/>
    </source>
</evidence>
<feature type="compositionally biased region" description="Basic and acidic residues" evidence="26">
    <location>
        <begin position="314"/>
        <end position="324"/>
    </location>
</feature>
<evidence type="ECO:0000256" key="23">
    <source>
        <dbReference type="ARBA" id="ARBA00023268"/>
    </source>
</evidence>
<comment type="catalytic activity">
    <reaction evidence="25">
        <text>DNA(n) + a 2'-deoxyribonucleoside 5'-triphosphate = DNA(n+1) + diphosphate</text>
        <dbReference type="Rhea" id="RHEA:22508"/>
        <dbReference type="Rhea" id="RHEA-COMP:17339"/>
        <dbReference type="Rhea" id="RHEA-COMP:17340"/>
        <dbReference type="ChEBI" id="CHEBI:33019"/>
        <dbReference type="ChEBI" id="CHEBI:61560"/>
        <dbReference type="ChEBI" id="CHEBI:173112"/>
        <dbReference type="EC" id="2.7.7.7"/>
    </reaction>
</comment>
<evidence type="ECO:0000256" key="10">
    <source>
        <dbReference type="ARBA" id="ARBA00022750"/>
    </source>
</evidence>
<organism evidence="28 29">
    <name type="scientific">Purpureocillium lilacinum</name>
    <name type="common">Paecilomyces lilacinus</name>
    <dbReference type="NCBI Taxonomy" id="33203"/>
    <lineage>
        <taxon>Eukaryota</taxon>
        <taxon>Fungi</taxon>
        <taxon>Dikarya</taxon>
        <taxon>Ascomycota</taxon>
        <taxon>Pezizomycotina</taxon>
        <taxon>Sordariomycetes</taxon>
        <taxon>Hypocreomycetidae</taxon>
        <taxon>Hypocreales</taxon>
        <taxon>Ophiocordycipitaceae</taxon>
        <taxon>Purpureocillium</taxon>
    </lineage>
</organism>
<evidence type="ECO:0000256" key="24">
    <source>
        <dbReference type="ARBA" id="ARBA00048173"/>
    </source>
</evidence>
<keyword evidence="11" id="KW-0255">Endonuclease</keyword>